<dbReference type="RefSeq" id="WP_135109700.1">
    <property type="nucleotide sequence ID" value="NZ_SRHY01000008.1"/>
</dbReference>
<dbReference type="Proteomes" id="UP000298484">
    <property type="component" value="Unassembled WGS sequence"/>
</dbReference>
<sequence>MTLFSKQVVASTGKTNEAADYLKRLEVKDVIGREEIVNTEQKPVRRNKWAGVVDPVGGKTLQYILSTLKYDGSVATVA</sequence>
<comment type="caution">
    <text evidence="1">The sequence shown here is derived from an EMBL/GenBank/DDBJ whole genome shotgun (WGS) entry which is preliminary data.</text>
</comment>
<dbReference type="Gene3D" id="3.40.50.720">
    <property type="entry name" value="NAD(P)-binding Rossmann-like Domain"/>
    <property type="match status" value="1"/>
</dbReference>
<dbReference type="AlphaFoldDB" id="A0A4Y9AEB5"/>
<dbReference type="SUPFAM" id="SSF51735">
    <property type="entry name" value="NAD(P)-binding Rossmann-fold domains"/>
    <property type="match status" value="1"/>
</dbReference>
<dbReference type="EMBL" id="SRHY01000008">
    <property type="protein sequence ID" value="TFJ93290.1"/>
    <property type="molecule type" value="Genomic_DNA"/>
</dbReference>
<name>A0A4Y9AEB5_9BACI</name>
<proteinExistence type="predicted"/>
<protein>
    <submittedName>
        <fullName evidence="1">Uncharacterized protein</fullName>
    </submittedName>
</protein>
<evidence type="ECO:0000313" key="1">
    <source>
        <dbReference type="EMBL" id="TFJ93290.1"/>
    </source>
</evidence>
<evidence type="ECO:0000313" key="2">
    <source>
        <dbReference type="Proteomes" id="UP000298484"/>
    </source>
</evidence>
<gene>
    <name evidence="1" type="ORF">E4U82_08130</name>
</gene>
<accession>A0A4Y9AEB5</accession>
<keyword evidence="2" id="KW-1185">Reference proteome</keyword>
<reference evidence="1 2" key="1">
    <citation type="submission" date="2019-03" db="EMBL/GenBank/DDBJ databases">
        <title>Genome sequence of Lentibacillus salicampi ATCC BAA-719.</title>
        <authorList>
            <person name="Maclea K.S."/>
            <person name="Simoes Junior M."/>
        </authorList>
    </citation>
    <scope>NUCLEOTIDE SEQUENCE [LARGE SCALE GENOMIC DNA]</scope>
    <source>
        <strain evidence="1 2">ATCC BAA-719</strain>
    </source>
</reference>
<dbReference type="OrthoDB" id="9782155at2"/>
<dbReference type="InterPro" id="IPR036291">
    <property type="entry name" value="NAD(P)-bd_dom_sf"/>
</dbReference>
<organism evidence="1 2">
    <name type="scientific">Lentibacillus salicampi</name>
    <dbReference type="NCBI Taxonomy" id="175306"/>
    <lineage>
        <taxon>Bacteria</taxon>
        <taxon>Bacillati</taxon>
        <taxon>Bacillota</taxon>
        <taxon>Bacilli</taxon>
        <taxon>Bacillales</taxon>
        <taxon>Bacillaceae</taxon>
        <taxon>Lentibacillus</taxon>
    </lineage>
</organism>